<gene>
    <name evidence="1" type="ORF">A3B19_01260</name>
</gene>
<dbReference type="InterPro" id="IPR027417">
    <property type="entry name" value="P-loop_NTPase"/>
</dbReference>
<dbReference type="Gene3D" id="3.40.50.300">
    <property type="entry name" value="P-loop containing nucleotide triphosphate hydrolases"/>
    <property type="match status" value="1"/>
</dbReference>
<name>A0A1F5XHT5_9BACT</name>
<dbReference type="AlphaFoldDB" id="A0A1F5XHT5"/>
<dbReference type="Pfam" id="PF13469">
    <property type="entry name" value="Sulfotransfer_3"/>
    <property type="match status" value="1"/>
</dbReference>
<protein>
    <recommendedName>
        <fullName evidence="3">Sulfotransferase domain-containing protein</fullName>
    </recommendedName>
</protein>
<evidence type="ECO:0008006" key="3">
    <source>
        <dbReference type="Google" id="ProtNLM"/>
    </source>
</evidence>
<dbReference type="InterPro" id="IPR052736">
    <property type="entry name" value="Stf3_sulfotransferase"/>
</dbReference>
<dbReference type="PANTHER" id="PTHR36451">
    <property type="entry name" value="PAPS-DEPENDENT SULFOTRANSFERASE STF3"/>
    <property type="match status" value="1"/>
</dbReference>
<dbReference type="PANTHER" id="PTHR36451:SF1">
    <property type="entry name" value="OMEGA-HYDROXY-BETA-DIHYDROMENAQUINONE-9 SULFOTRANSFERASE STF3"/>
    <property type="match status" value="1"/>
</dbReference>
<dbReference type="EMBL" id="MFIF01000009">
    <property type="protein sequence ID" value="OGF87041.1"/>
    <property type="molecule type" value="Genomic_DNA"/>
</dbReference>
<reference evidence="1 2" key="1">
    <citation type="journal article" date="2016" name="Nat. Commun.">
        <title>Thousands of microbial genomes shed light on interconnected biogeochemical processes in an aquifer system.</title>
        <authorList>
            <person name="Anantharaman K."/>
            <person name="Brown C.T."/>
            <person name="Hug L.A."/>
            <person name="Sharon I."/>
            <person name="Castelle C.J."/>
            <person name="Probst A.J."/>
            <person name="Thomas B.C."/>
            <person name="Singh A."/>
            <person name="Wilkins M.J."/>
            <person name="Karaoz U."/>
            <person name="Brodie E.L."/>
            <person name="Williams K.H."/>
            <person name="Hubbard S.S."/>
            <person name="Banfield J.F."/>
        </authorList>
    </citation>
    <scope>NUCLEOTIDE SEQUENCE [LARGE SCALE GENOMIC DNA]</scope>
</reference>
<dbReference type="SUPFAM" id="SSF52540">
    <property type="entry name" value="P-loop containing nucleoside triphosphate hydrolases"/>
    <property type="match status" value="1"/>
</dbReference>
<sequence>MKPPIIILGCANSGTSMLARILGGKNGHFLITDHKVKGGVVPEDKSNTTDTQIWWDNFDFEKWDAKGDPQLAVPIFDKNAIERVRRIYLSLAGGKRLVIKSPDHIARVPFFKEMFPDALFVFIVRNPWHNFQSMTLGGTETYLLFTKTVLSLPDDLLLRAAHSWKECIDLYLKYKNENWTLTRYENIVYDAGNSISKMFNFLGINDSAYFERAVKIPGAKDDNYYPVRKLFTKSPYKQEIMKAIAPGCEYFNYNSSINSARSSIGEYCFARFKKMFYLKPVLAPINNLFKYTAKKVIKAYVDFVLRPENPYIGRLFFNAEAAGLKFIRVDDNTLTKIGPANSIYFGIRERDYRRFKDEKFAVLADRWGENKAILKNIKLSANHQPENGKYLLSGEVTFIIKQ</sequence>
<evidence type="ECO:0000313" key="2">
    <source>
        <dbReference type="Proteomes" id="UP000177346"/>
    </source>
</evidence>
<organism evidence="1 2">
    <name type="scientific">Candidatus Giovannonibacteria bacterium RIFCSPLOWO2_01_FULL_46_32</name>
    <dbReference type="NCBI Taxonomy" id="1798353"/>
    <lineage>
        <taxon>Bacteria</taxon>
        <taxon>Candidatus Giovannoniibacteriota</taxon>
    </lineage>
</organism>
<accession>A0A1F5XHT5</accession>
<comment type="caution">
    <text evidence="1">The sequence shown here is derived from an EMBL/GenBank/DDBJ whole genome shotgun (WGS) entry which is preliminary data.</text>
</comment>
<evidence type="ECO:0000313" key="1">
    <source>
        <dbReference type="EMBL" id="OGF87041.1"/>
    </source>
</evidence>
<dbReference type="Proteomes" id="UP000177346">
    <property type="component" value="Unassembled WGS sequence"/>
</dbReference>
<proteinExistence type="predicted"/>